<dbReference type="OrthoDB" id="342981at2759"/>
<keyword evidence="4 10" id="KW-0812">Transmembrane</keyword>
<dbReference type="SUPFAM" id="SSF58038">
    <property type="entry name" value="SNARE fusion complex"/>
    <property type="match status" value="1"/>
</dbReference>
<evidence type="ECO:0000256" key="2">
    <source>
        <dbReference type="ARBA" id="ARBA00009063"/>
    </source>
</evidence>
<accession>A0A3P7DS48</accession>
<dbReference type="GO" id="GO:0005783">
    <property type="term" value="C:endoplasmic reticulum"/>
    <property type="evidence" value="ECO:0007669"/>
    <property type="project" value="TreeGrafter"/>
</dbReference>
<keyword evidence="3" id="KW-0813">Transport</keyword>
<evidence type="ECO:0000313" key="12">
    <source>
        <dbReference type="Proteomes" id="UP000270924"/>
    </source>
</evidence>
<evidence type="ECO:0000256" key="6">
    <source>
        <dbReference type="ARBA" id="ARBA00022989"/>
    </source>
</evidence>
<keyword evidence="7" id="KW-0175">Coiled coil</keyword>
<dbReference type="FunCoup" id="A0A3P7DS48">
    <property type="interactions" value="58"/>
</dbReference>
<dbReference type="GO" id="GO:0015031">
    <property type="term" value="P:protein transport"/>
    <property type="evidence" value="ECO:0007669"/>
    <property type="project" value="UniProtKB-KW"/>
</dbReference>
<dbReference type="GO" id="GO:0031201">
    <property type="term" value="C:SNARE complex"/>
    <property type="evidence" value="ECO:0007669"/>
    <property type="project" value="TreeGrafter"/>
</dbReference>
<reference evidence="11 12" key="1">
    <citation type="submission" date="2018-11" db="EMBL/GenBank/DDBJ databases">
        <authorList>
            <consortium name="Pathogen Informatics"/>
        </authorList>
    </citation>
    <scope>NUCLEOTIDE SEQUENCE [LARGE SCALE GENOMIC DNA]</scope>
</reference>
<dbReference type="EMBL" id="UYWW01000136">
    <property type="protein sequence ID" value="VDM07427.1"/>
    <property type="molecule type" value="Genomic_DNA"/>
</dbReference>
<keyword evidence="8 10" id="KW-0472">Membrane</keyword>
<name>A0A3P7DS48_WUCBA</name>
<dbReference type="Gene3D" id="1.20.5.110">
    <property type="match status" value="1"/>
</dbReference>
<feature type="compositionally biased region" description="Low complexity" evidence="9">
    <location>
        <begin position="29"/>
        <end position="39"/>
    </location>
</feature>
<comment type="similarity">
    <text evidence="2">Belongs to the syntaxin family.</text>
</comment>
<evidence type="ECO:0000256" key="9">
    <source>
        <dbReference type="SAM" id="MobiDB-lite"/>
    </source>
</evidence>
<feature type="region of interest" description="Disordered" evidence="9">
    <location>
        <begin position="24"/>
        <end position="43"/>
    </location>
</feature>
<protein>
    <recommendedName>
        <fullName evidence="13">t-SNARE coiled-coil homology domain-containing protein</fullName>
    </recommendedName>
</protein>
<evidence type="ECO:0000256" key="7">
    <source>
        <dbReference type="ARBA" id="ARBA00023054"/>
    </source>
</evidence>
<dbReference type="OMA" id="YMRIGQH"/>
<evidence type="ECO:0008006" key="13">
    <source>
        <dbReference type="Google" id="ProtNLM"/>
    </source>
</evidence>
<dbReference type="PANTHER" id="PTHR15959:SF0">
    <property type="entry name" value="SYNTAXIN-18"/>
    <property type="match status" value="1"/>
</dbReference>
<evidence type="ECO:0000256" key="5">
    <source>
        <dbReference type="ARBA" id="ARBA00022927"/>
    </source>
</evidence>
<keyword evidence="5" id="KW-0653">Protein transport</keyword>
<dbReference type="AlphaFoldDB" id="A0A3P7DS48"/>
<comment type="subcellular location">
    <subcellularLocation>
        <location evidence="1">Membrane</location>
        <topology evidence="1">Single-pass type IV membrane protein</topology>
    </subcellularLocation>
</comment>
<dbReference type="InParanoid" id="A0A3P7DS48"/>
<evidence type="ECO:0000313" key="11">
    <source>
        <dbReference type="EMBL" id="VDM07427.1"/>
    </source>
</evidence>
<evidence type="ECO:0000256" key="8">
    <source>
        <dbReference type="ARBA" id="ARBA00023136"/>
    </source>
</evidence>
<evidence type="ECO:0000256" key="1">
    <source>
        <dbReference type="ARBA" id="ARBA00004211"/>
    </source>
</evidence>
<proteinExistence type="inferred from homology"/>
<feature type="transmembrane region" description="Helical" evidence="10">
    <location>
        <begin position="393"/>
        <end position="412"/>
    </location>
</feature>
<evidence type="ECO:0000256" key="4">
    <source>
        <dbReference type="ARBA" id="ARBA00022692"/>
    </source>
</evidence>
<keyword evidence="12" id="KW-1185">Reference proteome</keyword>
<dbReference type="PANTHER" id="PTHR15959">
    <property type="entry name" value="SYNTAXIN-18"/>
    <property type="match status" value="1"/>
</dbReference>
<keyword evidence="6 10" id="KW-1133">Transmembrane helix</keyword>
<evidence type="ECO:0000256" key="3">
    <source>
        <dbReference type="ARBA" id="ARBA00022448"/>
    </source>
</evidence>
<organism evidence="11 12">
    <name type="scientific">Wuchereria bancrofti</name>
    <dbReference type="NCBI Taxonomy" id="6293"/>
    <lineage>
        <taxon>Eukaryota</taxon>
        <taxon>Metazoa</taxon>
        <taxon>Ecdysozoa</taxon>
        <taxon>Nematoda</taxon>
        <taxon>Chromadorea</taxon>
        <taxon>Rhabditida</taxon>
        <taxon>Spirurina</taxon>
        <taxon>Spiruromorpha</taxon>
        <taxon>Filarioidea</taxon>
        <taxon>Onchocercidae</taxon>
        <taxon>Wuchereria</taxon>
    </lineage>
</organism>
<gene>
    <name evidence="11" type="ORF">WBA_LOCUS813</name>
</gene>
<evidence type="ECO:0000256" key="10">
    <source>
        <dbReference type="SAM" id="Phobius"/>
    </source>
</evidence>
<sequence length="414" mass="47925">MPVDKTPLFRAQVKMIRTQETVRLKRTQMQKQQHQQQQQTENSHSSFEGNILCFNTWYDYFLSLEKLEKASSRSLLNLSFLSCTVEAQRIRRELIALRNIVISGRKNYVSDIGHSRRLIASYTDSMNDFERDELDAKIKEMMQDCIQSIQALQLKISSSNLRAFDEGPHLFQVLRMLGKHLKGTAKIVAEMRALRTKKISSTMRTCRLATLAQLYNMKKQRDELLMANGNSVETKSLKSDISSVSDSVLNDAIMFGKDGLRKRVPQSTNMKKSEIRKLEQDGWSDVQVSDFQEVEQADDVDSLNNLDDDERAQLMIENERLYSQSLQVDNDIQKVEKQMAELYQLQATFAEKVSEQERDINVVNETTLLTVENIRIGNEQIRQAIQNMASRRVILLFCIIVLTFTLLFLDWYNP</sequence>
<dbReference type="Proteomes" id="UP000270924">
    <property type="component" value="Unassembled WGS sequence"/>
</dbReference>
<dbReference type="GO" id="GO:0006890">
    <property type="term" value="P:retrograde vesicle-mediated transport, Golgi to endoplasmic reticulum"/>
    <property type="evidence" value="ECO:0007669"/>
    <property type="project" value="TreeGrafter"/>
</dbReference>